<keyword evidence="2" id="KW-0547">Nucleotide-binding</keyword>
<evidence type="ECO:0000256" key="2">
    <source>
        <dbReference type="ARBA" id="ARBA00022741"/>
    </source>
</evidence>
<dbReference type="Gene3D" id="3.40.50.300">
    <property type="entry name" value="P-loop containing nucleotide triphosphate hydrolases"/>
    <property type="match status" value="1"/>
</dbReference>
<protein>
    <submittedName>
        <fullName evidence="5">Type IV pilus assembly protein PilB</fullName>
    </submittedName>
</protein>
<dbReference type="SMART" id="SM00382">
    <property type="entry name" value="AAA"/>
    <property type="match status" value="1"/>
</dbReference>
<keyword evidence="6" id="KW-1185">Reference proteome</keyword>
<feature type="domain" description="Bacterial type II secretion system protein E" evidence="4">
    <location>
        <begin position="291"/>
        <end position="305"/>
    </location>
</feature>
<dbReference type="AlphaFoldDB" id="A0A1M6DL64"/>
<dbReference type="EMBL" id="FQYY01000004">
    <property type="protein sequence ID" value="SHI73779.1"/>
    <property type="molecule type" value="Genomic_DNA"/>
</dbReference>
<dbReference type="OrthoDB" id="9808272at2"/>
<dbReference type="STRING" id="579105.SAMN04488096_10449"/>
<sequence>MNLIKEIDLSTEHQQLISGKLAFHYKIIPESKIDNILTLYIANSKKDNHYIEELELILGCSVKFNPVSDEIINKTLSKYYRSNNNEKRDTSFSLNTDFLENLILEAKSLDSSDIHFESFKNNSRIRFRIDGKLIERYKVEKENYLELINKIKIKSRLNITEKRLPQDGRIHYDDFDLRVSILPTLYGEKVVMRILGKDTSNLSIQDLGMEKREYDTYLEGVNSSRGIILISGPTGSGKTTTLYATLKMLNKLNTNILTIEDPIEYTLEGINQVQLNEDIGLTFSSALKTFLRQDPDIIMVGEIRDEKTAQMAIRASLTGHLVLSTIHTNSAIGTVSRLMDMGVPSFLIAETLLISAAQRLIRKLCEKCKVCVPLEGQFKDDFKELKFHYISKGCDTCFHTGYKGRVAIYELFSVNSEVVSKINNGDKLPDYNKSNLKTKAISLITKGVTSIDEVYSILIQDNN</sequence>
<evidence type="ECO:0000313" key="6">
    <source>
        <dbReference type="Proteomes" id="UP000184225"/>
    </source>
</evidence>
<dbReference type="PANTHER" id="PTHR30258:SF1">
    <property type="entry name" value="PROTEIN TRANSPORT PROTEIN HOFB HOMOLOG"/>
    <property type="match status" value="1"/>
</dbReference>
<dbReference type="PROSITE" id="PS00662">
    <property type="entry name" value="T2SP_E"/>
    <property type="match status" value="1"/>
</dbReference>
<dbReference type="GO" id="GO:0016887">
    <property type="term" value="F:ATP hydrolysis activity"/>
    <property type="evidence" value="ECO:0007669"/>
    <property type="project" value="TreeGrafter"/>
</dbReference>
<dbReference type="Gene3D" id="3.30.300.160">
    <property type="entry name" value="Type II secretion system, protein E, N-terminal domain"/>
    <property type="match status" value="1"/>
</dbReference>
<name>A0A1M6DL64_9FLAO</name>
<dbReference type="Pfam" id="PF00437">
    <property type="entry name" value="T2SSE"/>
    <property type="match status" value="1"/>
</dbReference>
<dbReference type="InterPro" id="IPR001482">
    <property type="entry name" value="T2SS/T4SS_dom"/>
</dbReference>
<dbReference type="Gene3D" id="3.30.450.90">
    <property type="match status" value="1"/>
</dbReference>
<evidence type="ECO:0000259" key="4">
    <source>
        <dbReference type="PROSITE" id="PS00662"/>
    </source>
</evidence>
<dbReference type="GO" id="GO:0005524">
    <property type="term" value="F:ATP binding"/>
    <property type="evidence" value="ECO:0007669"/>
    <property type="project" value="UniProtKB-KW"/>
</dbReference>
<comment type="similarity">
    <text evidence="1">Belongs to the GSP E family.</text>
</comment>
<proteinExistence type="inferred from homology"/>
<dbReference type="GO" id="GO:0005886">
    <property type="term" value="C:plasma membrane"/>
    <property type="evidence" value="ECO:0007669"/>
    <property type="project" value="TreeGrafter"/>
</dbReference>
<evidence type="ECO:0000256" key="1">
    <source>
        <dbReference type="ARBA" id="ARBA00006611"/>
    </source>
</evidence>
<dbReference type="InterPro" id="IPR027417">
    <property type="entry name" value="P-loop_NTPase"/>
</dbReference>
<gene>
    <name evidence="5" type="ORF">SAMN04488096_10449</name>
</gene>
<dbReference type="RefSeq" id="WP_073149529.1">
    <property type="nucleotide sequence ID" value="NZ_FQYY01000004.1"/>
</dbReference>
<dbReference type="Proteomes" id="UP000184225">
    <property type="component" value="Unassembled WGS sequence"/>
</dbReference>
<dbReference type="InterPro" id="IPR037257">
    <property type="entry name" value="T2SS_E_N_sf"/>
</dbReference>
<evidence type="ECO:0000256" key="3">
    <source>
        <dbReference type="ARBA" id="ARBA00022840"/>
    </source>
</evidence>
<dbReference type="InterPro" id="IPR003593">
    <property type="entry name" value="AAA+_ATPase"/>
</dbReference>
<keyword evidence="3" id="KW-0067">ATP-binding</keyword>
<organism evidence="5 6">
    <name type="scientific">Mesonia phycicola</name>
    <dbReference type="NCBI Taxonomy" id="579105"/>
    <lineage>
        <taxon>Bacteria</taxon>
        <taxon>Pseudomonadati</taxon>
        <taxon>Bacteroidota</taxon>
        <taxon>Flavobacteriia</taxon>
        <taxon>Flavobacteriales</taxon>
        <taxon>Flavobacteriaceae</taxon>
        <taxon>Mesonia</taxon>
    </lineage>
</organism>
<accession>A0A1M6DL64</accession>
<dbReference type="SUPFAM" id="SSF52540">
    <property type="entry name" value="P-loop containing nucleoside triphosphate hydrolases"/>
    <property type="match status" value="1"/>
</dbReference>
<reference evidence="5 6" key="1">
    <citation type="submission" date="2016-11" db="EMBL/GenBank/DDBJ databases">
        <authorList>
            <person name="Jaros S."/>
            <person name="Januszkiewicz K."/>
            <person name="Wedrychowicz H."/>
        </authorList>
    </citation>
    <scope>NUCLEOTIDE SEQUENCE [LARGE SCALE GENOMIC DNA]</scope>
    <source>
        <strain evidence="5 6">DSM 21425</strain>
    </source>
</reference>
<dbReference type="CDD" id="cd01129">
    <property type="entry name" value="PulE-GspE-like"/>
    <property type="match status" value="1"/>
</dbReference>
<dbReference type="PANTHER" id="PTHR30258">
    <property type="entry name" value="TYPE II SECRETION SYSTEM PROTEIN GSPE-RELATED"/>
    <property type="match status" value="1"/>
</dbReference>
<evidence type="ECO:0000313" key="5">
    <source>
        <dbReference type="EMBL" id="SHI73779.1"/>
    </source>
</evidence>